<dbReference type="AlphaFoldDB" id="W5WPI8"/>
<evidence type="ECO:0000259" key="5">
    <source>
        <dbReference type="PROSITE" id="PS50977"/>
    </source>
</evidence>
<evidence type="ECO:0000256" key="3">
    <source>
        <dbReference type="ARBA" id="ARBA00023163"/>
    </source>
</evidence>
<dbReference type="PANTHER" id="PTHR30055">
    <property type="entry name" value="HTH-TYPE TRANSCRIPTIONAL REGULATOR RUTR"/>
    <property type="match status" value="1"/>
</dbReference>
<dbReference type="HOGENOM" id="CLU_069356_45_1_11"/>
<dbReference type="SUPFAM" id="SSF46689">
    <property type="entry name" value="Homeodomain-like"/>
    <property type="match status" value="1"/>
</dbReference>
<dbReference type="InterPro" id="IPR036271">
    <property type="entry name" value="Tet_transcr_reg_TetR-rel_C_sf"/>
</dbReference>
<sequence>MHALLTGVRPRGDLVVMPTSTWHNLEVERRERVLDAAMAEFGAHGYSAGSLNVIARNAGVAKGSLFQYFTDKFDFYAHVTEHVAAQVRAAMQPWLVLPAGRPFAEFLLDGVMAWIDYFGSHPVQRGVTAATMLEMDPTVRAAVRTPVHRMYGEGLRPLLEQARQVGELPADTDLEIVLAMLVMVLPQLALAPFEPGLDPVIPLYGKTSAELRAPVRRLLGATLRGDPRWSTTTSS</sequence>
<accession>W5WPI8</accession>
<dbReference type="Gene3D" id="1.10.357.10">
    <property type="entry name" value="Tetracycline Repressor, domain 2"/>
    <property type="match status" value="1"/>
</dbReference>
<keyword evidence="3" id="KW-0804">Transcription</keyword>
<feature type="DNA-binding region" description="H-T-H motif" evidence="4">
    <location>
        <begin position="50"/>
        <end position="69"/>
    </location>
</feature>
<dbReference type="PROSITE" id="PS50977">
    <property type="entry name" value="HTH_TETR_2"/>
    <property type="match status" value="1"/>
</dbReference>
<organism evidence="6 7">
    <name type="scientific">Kutzneria albida DSM 43870</name>
    <dbReference type="NCBI Taxonomy" id="1449976"/>
    <lineage>
        <taxon>Bacteria</taxon>
        <taxon>Bacillati</taxon>
        <taxon>Actinomycetota</taxon>
        <taxon>Actinomycetes</taxon>
        <taxon>Pseudonocardiales</taxon>
        <taxon>Pseudonocardiaceae</taxon>
        <taxon>Kutzneria</taxon>
    </lineage>
</organism>
<dbReference type="STRING" id="1449976.KALB_6741"/>
<dbReference type="Pfam" id="PF00440">
    <property type="entry name" value="TetR_N"/>
    <property type="match status" value="1"/>
</dbReference>
<evidence type="ECO:0000313" key="6">
    <source>
        <dbReference type="EMBL" id="AHI00100.1"/>
    </source>
</evidence>
<keyword evidence="7" id="KW-1185">Reference proteome</keyword>
<reference evidence="6 7" key="1">
    <citation type="journal article" date="2014" name="BMC Genomics">
        <title>Complete genome sequence of producer of the glycopeptide antibiotic Aculeximycin Kutzneria albida DSM 43870T, a representative of minor genus of Pseudonocardiaceae.</title>
        <authorList>
            <person name="Rebets Y."/>
            <person name="Tokovenko B."/>
            <person name="Lushchyk I."/>
            <person name="Ruckert C."/>
            <person name="Zaburannyi N."/>
            <person name="Bechthold A."/>
            <person name="Kalinowski J."/>
            <person name="Luzhetskyy A."/>
        </authorList>
    </citation>
    <scope>NUCLEOTIDE SEQUENCE [LARGE SCALE GENOMIC DNA]</scope>
    <source>
        <strain evidence="6">DSM 43870</strain>
    </source>
</reference>
<dbReference type="InterPro" id="IPR050109">
    <property type="entry name" value="HTH-type_TetR-like_transc_reg"/>
</dbReference>
<feature type="domain" description="HTH tetR-type" evidence="5">
    <location>
        <begin position="27"/>
        <end position="87"/>
    </location>
</feature>
<evidence type="ECO:0000256" key="1">
    <source>
        <dbReference type="ARBA" id="ARBA00023015"/>
    </source>
</evidence>
<name>W5WPI8_9PSEU</name>
<dbReference type="Pfam" id="PF16859">
    <property type="entry name" value="TetR_C_11"/>
    <property type="match status" value="1"/>
</dbReference>
<proteinExistence type="predicted"/>
<keyword evidence="2 4" id="KW-0238">DNA-binding</keyword>
<dbReference type="EMBL" id="CP007155">
    <property type="protein sequence ID" value="AHI00100.1"/>
    <property type="molecule type" value="Genomic_DNA"/>
</dbReference>
<evidence type="ECO:0000256" key="2">
    <source>
        <dbReference type="ARBA" id="ARBA00023125"/>
    </source>
</evidence>
<dbReference type="Proteomes" id="UP000019225">
    <property type="component" value="Chromosome"/>
</dbReference>
<dbReference type="PANTHER" id="PTHR30055:SF226">
    <property type="entry name" value="HTH-TYPE TRANSCRIPTIONAL REGULATOR PKSA"/>
    <property type="match status" value="1"/>
</dbReference>
<evidence type="ECO:0000256" key="4">
    <source>
        <dbReference type="PROSITE-ProRule" id="PRU00335"/>
    </source>
</evidence>
<dbReference type="eggNOG" id="COG1309">
    <property type="taxonomic scope" value="Bacteria"/>
</dbReference>
<protein>
    <recommendedName>
        <fullName evidence="5">HTH tetR-type domain-containing protein</fullName>
    </recommendedName>
</protein>
<dbReference type="GO" id="GO:0000976">
    <property type="term" value="F:transcription cis-regulatory region binding"/>
    <property type="evidence" value="ECO:0007669"/>
    <property type="project" value="TreeGrafter"/>
</dbReference>
<evidence type="ECO:0000313" key="7">
    <source>
        <dbReference type="Proteomes" id="UP000019225"/>
    </source>
</evidence>
<keyword evidence="1" id="KW-0805">Transcription regulation</keyword>
<dbReference type="PRINTS" id="PR00455">
    <property type="entry name" value="HTHTETR"/>
</dbReference>
<dbReference type="KEGG" id="kal:KALB_6741"/>
<dbReference type="SUPFAM" id="SSF48498">
    <property type="entry name" value="Tetracyclin repressor-like, C-terminal domain"/>
    <property type="match status" value="1"/>
</dbReference>
<dbReference type="GO" id="GO:0003700">
    <property type="term" value="F:DNA-binding transcription factor activity"/>
    <property type="evidence" value="ECO:0007669"/>
    <property type="project" value="TreeGrafter"/>
</dbReference>
<dbReference type="InterPro" id="IPR009057">
    <property type="entry name" value="Homeodomain-like_sf"/>
</dbReference>
<dbReference type="InterPro" id="IPR011075">
    <property type="entry name" value="TetR_C"/>
</dbReference>
<gene>
    <name evidence="6" type="ORF">KALB_6741</name>
</gene>
<dbReference type="InterPro" id="IPR001647">
    <property type="entry name" value="HTH_TetR"/>
</dbReference>
<dbReference type="PATRIC" id="fig|1449976.3.peg.6770"/>